<dbReference type="RefSeq" id="WP_074989016.1">
    <property type="nucleotide sequence ID" value="NZ_CP032090.1"/>
</dbReference>
<reference evidence="3 4" key="1">
    <citation type="submission" date="2016-10" db="EMBL/GenBank/DDBJ databases">
        <authorList>
            <person name="Varghese N."/>
            <person name="Submissions S."/>
        </authorList>
    </citation>
    <scope>NUCLEOTIDE SEQUENCE [LARGE SCALE GENOMIC DNA]</scope>
    <source>
        <strain evidence="3 4">CGMCC 1.8499</strain>
    </source>
</reference>
<dbReference type="GeneID" id="99506131"/>
<evidence type="ECO:0000313" key="5">
    <source>
        <dbReference type="Proteomes" id="UP000264605"/>
    </source>
</evidence>
<gene>
    <name evidence="2" type="ORF">D0907_11695</name>
    <name evidence="3" type="ORF">SAMN04487854_10774</name>
</gene>
<feature type="chain" id="PRO_5042187282" description="Lipoprotein" evidence="1">
    <location>
        <begin position="23"/>
        <end position="158"/>
    </location>
</feature>
<name>A0AAD0S0S5_9GAMM</name>
<evidence type="ECO:0000256" key="1">
    <source>
        <dbReference type="SAM" id="SignalP"/>
    </source>
</evidence>
<evidence type="ECO:0000313" key="2">
    <source>
        <dbReference type="EMBL" id="AXV65882.1"/>
    </source>
</evidence>
<organism evidence="2 5">
    <name type="scientific">Pseudoalteromonas lipolytica</name>
    <dbReference type="NCBI Taxonomy" id="570156"/>
    <lineage>
        <taxon>Bacteria</taxon>
        <taxon>Pseudomonadati</taxon>
        <taxon>Pseudomonadota</taxon>
        <taxon>Gammaproteobacteria</taxon>
        <taxon>Alteromonadales</taxon>
        <taxon>Pseudoalteromonadaceae</taxon>
        <taxon>Pseudoalteromonas</taxon>
    </lineage>
</organism>
<evidence type="ECO:0008006" key="6">
    <source>
        <dbReference type="Google" id="ProtNLM"/>
    </source>
</evidence>
<proteinExistence type="predicted"/>
<dbReference type="Proteomes" id="UP000183805">
    <property type="component" value="Unassembled WGS sequence"/>
</dbReference>
<dbReference type="EMBL" id="CP032090">
    <property type="protein sequence ID" value="AXV65882.1"/>
    <property type="molecule type" value="Genomic_DNA"/>
</dbReference>
<accession>A0AAD0S0S5</accession>
<evidence type="ECO:0000313" key="4">
    <source>
        <dbReference type="Proteomes" id="UP000183805"/>
    </source>
</evidence>
<protein>
    <recommendedName>
        <fullName evidence="6">Lipoprotein</fullName>
    </recommendedName>
</protein>
<evidence type="ECO:0000313" key="3">
    <source>
        <dbReference type="EMBL" id="SFT68945.1"/>
    </source>
</evidence>
<dbReference type="EMBL" id="FPAZ01000007">
    <property type="protein sequence ID" value="SFT68945.1"/>
    <property type="molecule type" value="Genomic_DNA"/>
</dbReference>
<dbReference type="KEGG" id="pdj:D0907_11695"/>
<keyword evidence="1" id="KW-0732">Signal</keyword>
<reference evidence="2 5" key="2">
    <citation type="submission" date="2018-08" db="EMBL/GenBank/DDBJ databases">
        <title>Draft genome sequence of Pseudoalteromonas donghaensis HJ51.</title>
        <authorList>
            <person name="Oh J."/>
            <person name="Roh D."/>
        </authorList>
    </citation>
    <scope>NUCLEOTIDE SEQUENCE [LARGE SCALE GENOMIC DNA]</scope>
    <source>
        <strain evidence="2 5">HJ51</strain>
    </source>
</reference>
<feature type="signal peptide" evidence="1">
    <location>
        <begin position="1"/>
        <end position="22"/>
    </location>
</feature>
<dbReference type="PROSITE" id="PS51257">
    <property type="entry name" value="PROKAR_LIPOPROTEIN"/>
    <property type="match status" value="1"/>
</dbReference>
<keyword evidence="4" id="KW-1185">Reference proteome</keyword>
<dbReference type="Proteomes" id="UP000264605">
    <property type="component" value="Chromosome"/>
</dbReference>
<dbReference type="AlphaFoldDB" id="A0AAD0S0S5"/>
<sequence>MKFLITLLITLILSGCSSTNQHNDIDNHVGLTIKPLAENQYVLRYKSNRLSKQGVLDASLHHAAKLTLKQGYDWFVVTTQDTHISHNNTALNSHRQTATYTTRCGLLTCSRQASPYPSESPPHIAKREITTQLIIVLGKGIKPSIDAIDAYSHIHHPE</sequence>
<dbReference type="NCBIfam" id="NF047637">
    <property type="entry name" value="lipo_CC0125"/>
    <property type="match status" value="1"/>
</dbReference>